<keyword evidence="6" id="KW-1185">Reference proteome</keyword>
<dbReference type="GO" id="GO:0006412">
    <property type="term" value="P:translation"/>
    <property type="evidence" value="ECO:0007669"/>
    <property type="project" value="InterPro"/>
</dbReference>
<comment type="caution">
    <text evidence="5">The sequence shown here is derived from an EMBL/GenBank/DDBJ whole genome shotgun (WGS) entry which is preliminary data.</text>
</comment>
<evidence type="ECO:0000256" key="3">
    <source>
        <dbReference type="ARBA" id="ARBA00023274"/>
    </source>
</evidence>
<organism evidence="5 6">
    <name type="scientific">Coraliomargarita sinensis</name>
    <dbReference type="NCBI Taxonomy" id="2174842"/>
    <lineage>
        <taxon>Bacteria</taxon>
        <taxon>Pseudomonadati</taxon>
        <taxon>Verrucomicrobiota</taxon>
        <taxon>Opitutia</taxon>
        <taxon>Puniceicoccales</taxon>
        <taxon>Coraliomargaritaceae</taxon>
        <taxon>Coraliomargarita</taxon>
    </lineage>
</organism>
<dbReference type="GO" id="GO:0070181">
    <property type="term" value="F:small ribosomal subunit rRNA binding"/>
    <property type="evidence" value="ECO:0007669"/>
    <property type="project" value="TreeGrafter"/>
</dbReference>
<evidence type="ECO:0000313" key="6">
    <source>
        <dbReference type="Proteomes" id="UP000247099"/>
    </source>
</evidence>
<dbReference type="Proteomes" id="UP000247099">
    <property type="component" value="Unassembled WGS sequence"/>
</dbReference>
<keyword evidence="2 4" id="KW-0689">Ribosomal protein</keyword>
<dbReference type="OrthoDB" id="9812008at2"/>
<dbReference type="GO" id="GO:1990904">
    <property type="term" value="C:ribonucleoprotein complex"/>
    <property type="evidence" value="ECO:0007669"/>
    <property type="project" value="UniProtKB-KW"/>
</dbReference>
<dbReference type="Pfam" id="PF01084">
    <property type="entry name" value="Ribosomal_S18"/>
    <property type="match status" value="1"/>
</dbReference>
<protein>
    <submittedName>
        <fullName evidence="5">30S ribosomal protein S18</fullName>
    </submittedName>
</protein>
<evidence type="ECO:0000313" key="5">
    <source>
        <dbReference type="EMBL" id="PXA05691.1"/>
    </source>
</evidence>
<proteinExistence type="inferred from homology"/>
<comment type="similarity">
    <text evidence="1 4">Belongs to the bacterial ribosomal protein bS18 family.</text>
</comment>
<dbReference type="Gene3D" id="4.10.640.10">
    <property type="entry name" value="Ribosomal protein S18"/>
    <property type="match status" value="1"/>
</dbReference>
<dbReference type="SUPFAM" id="SSF46911">
    <property type="entry name" value="Ribosomal protein S18"/>
    <property type="match status" value="1"/>
</dbReference>
<dbReference type="GO" id="GO:0005840">
    <property type="term" value="C:ribosome"/>
    <property type="evidence" value="ECO:0007669"/>
    <property type="project" value="UniProtKB-KW"/>
</dbReference>
<keyword evidence="3 4" id="KW-0687">Ribonucleoprotein</keyword>
<dbReference type="GO" id="GO:0003735">
    <property type="term" value="F:structural constituent of ribosome"/>
    <property type="evidence" value="ECO:0007669"/>
    <property type="project" value="InterPro"/>
</dbReference>
<dbReference type="InParanoid" id="A0A317ZQJ8"/>
<dbReference type="RefSeq" id="WP_110129769.1">
    <property type="nucleotide sequence ID" value="NZ_QHJQ01000001.1"/>
</dbReference>
<dbReference type="InterPro" id="IPR036870">
    <property type="entry name" value="Ribosomal_bS18_sf"/>
</dbReference>
<dbReference type="EMBL" id="QHJQ01000001">
    <property type="protein sequence ID" value="PXA05691.1"/>
    <property type="molecule type" value="Genomic_DNA"/>
</dbReference>
<dbReference type="NCBIfam" id="TIGR00165">
    <property type="entry name" value="S18"/>
    <property type="match status" value="1"/>
</dbReference>
<evidence type="ECO:0000256" key="1">
    <source>
        <dbReference type="ARBA" id="ARBA00005589"/>
    </source>
</evidence>
<evidence type="ECO:0000256" key="2">
    <source>
        <dbReference type="ARBA" id="ARBA00022980"/>
    </source>
</evidence>
<dbReference type="PANTHER" id="PTHR13479">
    <property type="entry name" value="30S RIBOSOMAL PROTEIN S18"/>
    <property type="match status" value="1"/>
</dbReference>
<gene>
    <name evidence="5" type="primary">rpsR</name>
    <name evidence="5" type="ORF">DDZ13_02120</name>
</gene>
<evidence type="ECO:0000256" key="4">
    <source>
        <dbReference type="RuleBase" id="RU003910"/>
    </source>
</evidence>
<dbReference type="PANTHER" id="PTHR13479:SF40">
    <property type="entry name" value="SMALL RIBOSOMAL SUBUNIT PROTEIN BS18M"/>
    <property type="match status" value="1"/>
</dbReference>
<reference evidence="5 6" key="1">
    <citation type="submission" date="2018-05" db="EMBL/GenBank/DDBJ databases">
        <title>Coraliomargarita sinensis sp. nov., isolated from a marine solar saltern.</title>
        <authorList>
            <person name="Zhou L.Y."/>
        </authorList>
    </citation>
    <scope>NUCLEOTIDE SEQUENCE [LARGE SCALE GENOMIC DNA]</scope>
    <source>
        <strain evidence="5 6">WN38</strain>
    </source>
</reference>
<name>A0A317ZQJ8_9BACT</name>
<dbReference type="PRINTS" id="PR00974">
    <property type="entry name" value="RIBOSOMALS18"/>
</dbReference>
<dbReference type="InterPro" id="IPR001648">
    <property type="entry name" value="Ribosomal_bS18"/>
</dbReference>
<dbReference type="FunCoup" id="A0A317ZQJ8">
    <property type="interactions" value="517"/>
</dbReference>
<sequence length="65" mass="7579">MSAENKTPNRSRNPMDYTFNDVDQLSRFVTETGKILPRKVTGLSAKHQRRVTNRIKQARNMLTMQ</sequence>
<accession>A0A317ZQJ8</accession>
<dbReference type="AlphaFoldDB" id="A0A317ZQJ8"/>